<evidence type="ECO:0000313" key="3">
    <source>
        <dbReference type="EMBL" id="KGF72696.1"/>
    </source>
</evidence>
<evidence type="ECO:0000256" key="1">
    <source>
        <dbReference type="ARBA" id="ARBA00022723"/>
    </source>
</evidence>
<feature type="domain" description="Cupin type-2" evidence="2">
    <location>
        <begin position="49"/>
        <end position="119"/>
    </location>
</feature>
<gene>
    <name evidence="3" type="ORF">DO97_06665</name>
</gene>
<dbReference type="InterPro" id="IPR011051">
    <property type="entry name" value="RmlC_Cupin_sf"/>
</dbReference>
<name>A0A098TK91_9CYAN</name>
<keyword evidence="4" id="KW-1185">Reference proteome</keyword>
<dbReference type="InterPro" id="IPR051610">
    <property type="entry name" value="GPI/OXD"/>
</dbReference>
<keyword evidence="1" id="KW-0479">Metal-binding</keyword>
<dbReference type="EMBL" id="JJML01000020">
    <property type="protein sequence ID" value="KGF72696.1"/>
    <property type="molecule type" value="Genomic_DNA"/>
</dbReference>
<dbReference type="SUPFAM" id="SSF51182">
    <property type="entry name" value="RmlC-like cupins"/>
    <property type="match status" value="1"/>
</dbReference>
<dbReference type="STRING" id="1497020.DO97_06665"/>
<dbReference type="OrthoDB" id="116921at2"/>
<evidence type="ECO:0000259" key="2">
    <source>
        <dbReference type="Pfam" id="PF07883"/>
    </source>
</evidence>
<reference evidence="3 4" key="1">
    <citation type="journal article" date="2014" name="Mol. Ecol.">
        <title>Evolution of Synechococcus.</title>
        <authorList>
            <person name="Dvorak P."/>
            <person name="Casamatta D."/>
            <person name="Hasler P."/>
            <person name="Poulickova A."/>
            <person name="Ondrej V."/>
            <person name="Sanges R."/>
        </authorList>
    </citation>
    <scope>NUCLEOTIDE SEQUENCE [LARGE SCALE GENOMIC DNA]</scope>
    <source>
        <strain evidence="3 4">CAUP A 1101</strain>
    </source>
</reference>
<evidence type="ECO:0000313" key="4">
    <source>
        <dbReference type="Proteomes" id="UP000030170"/>
    </source>
</evidence>
<dbReference type="PANTHER" id="PTHR35848">
    <property type="entry name" value="OXALATE-BINDING PROTEIN"/>
    <property type="match status" value="1"/>
</dbReference>
<organism evidence="3 4">
    <name type="scientific">Neosynechococcus sphagnicola sy1</name>
    <dbReference type="NCBI Taxonomy" id="1497020"/>
    <lineage>
        <taxon>Bacteria</taxon>
        <taxon>Bacillati</taxon>
        <taxon>Cyanobacteriota</taxon>
        <taxon>Cyanophyceae</taxon>
        <taxon>Neosynechococcales</taxon>
        <taxon>Neosynechococcaceae</taxon>
        <taxon>Neosynechococcus</taxon>
    </lineage>
</organism>
<dbReference type="AlphaFoldDB" id="A0A098TK91"/>
<dbReference type="PANTHER" id="PTHR35848:SF9">
    <property type="entry name" value="SLL1358 PROTEIN"/>
    <property type="match status" value="1"/>
</dbReference>
<dbReference type="Gene3D" id="2.60.120.10">
    <property type="entry name" value="Jelly Rolls"/>
    <property type="match status" value="1"/>
</dbReference>
<proteinExistence type="predicted"/>
<dbReference type="Proteomes" id="UP000030170">
    <property type="component" value="Unassembled WGS sequence"/>
</dbReference>
<dbReference type="GO" id="GO:0046872">
    <property type="term" value="F:metal ion binding"/>
    <property type="evidence" value="ECO:0007669"/>
    <property type="project" value="UniProtKB-KW"/>
</dbReference>
<comment type="caution">
    <text evidence="3">The sequence shown here is derived from an EMBL/GenBank/DDBJ whole genome shotgun (WGS) entry which is preliminary data.</text>
</comment>
<dbReference type="InterPro" id="IPR013096">
    <property type="entry name" value="Cupin_2"/>
</dbReference>
<sequence>MNQSPISAQSVPATMGKTIYPEPYASQVKGRLKRKLGEYFGLTQFGVNLTHLAPGAVSALAHSHSKQDEFVLILEGTPTLVLGEQEFLLSSGDCYGFKAGTGMAHQLVNRSQATVTFLEMGDRTAGDEVEYPNDDLKATQATDGVWMLTHKDGSPY</sequence>
<dbReference type="Pfam" id="PF07883">
    <property type="entry name" value="Cupin_2"/>
    <property type="match status" value="1"/>
</dbReference>
<dbReference type="InterPro" id="IPR014710">
    <property type="entry name" value="RmlC-like_jellyroll"/>
</dbReference>
<dbReference type="RefSeq" id="WP_036533132.1">
    <property type="nucleotide sequence ID" value="NZ_JJML01000020.1"/>
</dbReference>
<accession>A0A098TK91</accession>
<protein>
    <submittedName>
        <fullName evidence="3">Cupin</fullName>
    </submittedName>
</protein>
<dbReference type="CDD" id="cd02224">
    <property type="entry name" value="cupin_SPO2919-like"/>
    <property type="match status" value="1"/>
</dbReference>